<feature type="non-terminal residue" evidence="4">
    <location>
        <position position="48"/>
    </location>
</feature>
<protein>
    <submittedName>
        <fullName evidence="4">Pentatricopeptide repeat-containing protein</fullName>
    </submittedName>
</protein>
<name>A0A392VFZ2_9FABA</name>
<dbReference type="GO" id="GO:0006396">
    <property type="term" value="P:RNA processing"/>
    <property type="evidence" value="ECO:0007669"/>
    <property type="project" value="TreeGrafter"/>
</dbReference>
<comment type="caution">
    <text evidence="4">The sequence shown here is derived from an EMBL/GenBank/DDBJ whole genome shotgun (WGS) entry which is preliminary data.</text>
</comment>
<feature type="repeat" description="PPR" evidence="3">
    <location>
        <begin position="19"/>
        <end position="48"/>
    </location>
</feature>
<dbReference type="InterPro" id="IPR011990">
    <property type="entry name" value="TPR-like_helical_dom_sf"/>
</dbReference>
<keyword evidence="2" id="KW-0677">Repeat</keyword>
<evidence type="ECO:0000313" key="4">
    <source>
        <dbReference type="EMBL" id="MCI86807.1"/>
    </source>
</evidence>
<dbReference type="PANTHER" id="PTHR47934:SF2">
    <property type="entry name" value="OS07G0671200 PROTEIN"/>
    <property type="match status" value="1"/>
</dbReference>
<dbReference type="GO" id="GO:0005739">
    <property type="term" value="C:mitochondrion"/>
    <property type="evidence" value="ECO:0007669"/>
    <property type="project" value="TreeGrafter"/>
</dbReference>
<evidence type="ECO:0000313" key="5">
    <source>
        <dbReference type="Proteomes" id="UP000265520"/>
    </source>
</evidence>
<accession>A0A392VFZ2</accession>
<organism evidence="4 5">
    <name type="scientific">Trifolium medium</name>
    <dbReference type="NCBI Taxonomy" id="97028"/>
    <lineage>
        <taxon>Eukaryota</taxon>
        <taxon>Viridiplantae</taxon>
        <taxon>Streptophyta</taxon>
        <taxon>Embryophyta</taxon>
        <taxon>Tracheophyta</taxon>
        <taxon>Spermatophyta</taxon>
        <taxon>Magnoliopsida</taxon>
        <taxon>eudicotyledons</taxon>
        <taxon>Gunneridae</taxon>
        <taxon>Pentapetalae</taxon>
        <taxon>rosids</taxon>
        <taxon>fabids</taxon>
        <taxon>Fabales</taxon>
        <taxon>Fabaceae</taxon>
        <taxon>Papilionoideae</taxon>
        <taxon>50 kb inversion clade</taxon>
        <taxon>NPAAA clade</taxon>
        <taxon>Hologalegina</taxon>
        <taxon>IRL clade</taxon>
        <taxon>Trifolieae</taxon>
        <taxon>Trifolium</taxon>
    </lineage>
</organism>
<reference evidence="4 5" key="1">
    <citation type="journal article" date="2018" name="Front. Plant Sci.">
        <title>Red Clover (Trifolium pratense) and Zigzag Clover (T. medium) - A Picture of Genomic Similarities and Differences.</title>
        <authorList>
            <person name="Dluhosova J."/>
            <person name="Istvanek J."/>
            <person name="Nedelnik J."/>
            <person name="Repkova J."/>
        </authorList>
    </citation>
    <scope>NUCLEOTIDE SEQUENCE [LARGE SCALE GENOMIC DNA]</scope>
    <source>
        <strain evidence="5">cv. 10/8</strain>
        <tissue evidence="4">Leaf</tissue>
    </source>
</reference>
<proteinExistence type="inferred from homology"/>
<keyword evidence="5" id="KW-1185">Reference proteome</keyword>
<evidence type="ECO:0000256" key="1">
    <source>
        <dbReference type="ARBA" id="ARBA00007626"/>
    </source>
</evidence>
<dbReference type="GO" id="GO:0003729">
    <property type="term" value="F:mRNA binding"/>
    <property type="evidence" value="ECO:0007669"/>
    <property type="project" value="TreeGrafter"/>
</dbReference>
<dbReference type="PROSITE" id="PS51375">
    <property type="entry name" value="PPR"/>
    <property type="match status" value="1"/>
</dbReference>
<dbReference type="EMBL" id="LXQA011149948">
    <property type="protein sequence ID" value="MCI86807.1"/>
    <property type="molecule type" value="Genomic_DNA"/>
</dbReference>
<evidence type="ECO:0000256" key="2">
    <source>
        <dbReference type="ARBA" id="ARBA00022737"/>
    </source>
</evidence>
<dbReference type="Gene3D" id="1.25.40.10">
    <property type="entry name" value="Tetratricopeptide repeat domain"/>
    <property type="match status" value="1"/>
</dbReference>
<dbReference type="InterPro" id="IPR002885">
    <property type="entry name" value="PPR_rpt"/>
</dbReference>
<dbReference type="Proteomes" id="UP000265520">
    <property type="component" value="Unassembled WGS sequence"/>
</dbReference>
<dbReference type="InterPro" id="IPR051114">
    <property type="entry name" value="Mito_RNA_Proc_CCM1"/>
</dbReference>
<dbReference type="AlphaFoldDB" id="A0A392VFZ2"/>
<sequence>MKRAFALFDEMTQIDIAPNAHTYGALISGVCKAGQMEAAEILLEEMQS</sequence>
<dbReference type="PANTHER" id="PTHR47934">
    <property type="entry name" value="PENTATRICOPEPTIDE REPEAT-CONTAINING PROTEIN PET309, MITOCHONDRIAL"/>
    <property type="match status" value="1"/>
</dbReference>
<dbReference type="Pfam" id="PF12854">
    <property type="entry name" value="PPR_1"/>
    <property type="match status" value="1"/>
</dbReference>
<comment type="similarity">
    <text evidence="1">Belongs to the PPR family. P subfamily.</text>
</comment>
<dbReference type="NCBIfam" id="TIGR00756">
    <property type="entry name" value="PPR"/>
    <property type="match status" value="1"/>
</dbReference>
<dbReference type="GO" id="GO:0007005">
    <property type="term" value="P:mitochondrion organization"/>
    <property type="evidence" value="ECO:0007669"/>
    <property type="project" value="TreeGrafter"/>
</dbReference>
<evidence type="ECO:0000256" key="3">
    <source>
        <dbReference type="PROSITE-ProRule" id="PRU00708"/>
    </source>
</evidence>